<dbReference type="AlphaFoldDB" id="A0A8S1FGH4"/>
<keyword evidence="2" id="KW-1185">Reference proteome</keyword>
<proteinExistence type="predicted"/>
<dbReference type="Proteomes" id="UP000494206">
    <property type="component" value="Unassembled WGS sequence"/>
</dbReference>
<evidence type="ECO:0000313" key="1">
    <source>
        <dbReference type="EMBL" id="CAB3411667.1"/>
    </source>
</evidence>
<organism evidence="1 2">
    <name type="scientific">Caenorhabditis bovis</name>
    <dbReference type="NCBI Taxonomy" id="2654633"/>
    <lineage>
        <taxon>Eukaryota</taxon>
        <taxon>Metazoa</taxon>
        <taxon>Ecdysozoa</taxon>
        <taxon>Nematoda</taxon>
        <taxon>Chromadorea</taxon>
        <taxon>Rhabditida</taxon>
        <taxon>Rhabditina</taxon>
        <taxon>Rhabditomorpha</taxon>
        <taxon>Rhabditoidea</taxon>
        <taxon>Rhabditidae</taxon>
        <taxon>Peloderinae</taxon>
        <taxon>Caenorhabditis</taxon>
    </lineage>
</organism>
<comment type="caution">
    <text evidence="1">The sequence shown here is derived from an EMBL/GenBank/DDBJ whole genome shotgun (WGS) entry which is preliminary data.</text>
</comment>
<sequence length="87" mass="10059">MEACANRRNYALHELSRITRELSEISGPYDRATAPILDALSRTIVQIFTKVAECANNTHDHERITALVNHARHLIEQIRRRNRGRRA</sequence>
<evidence type="ECO:0000313" key="2">
    <source>
        <dbReference type="Proteomes" id="UP000494206"/>
    </source>
</evidence>
<name>A0A8S1FGH4_9PELO</name>
<gene>
    <name evidence="1" type="ORF">CBOVIS_LOCUS13042</name>
</gene>
<protein>
    <submittedName>
        <fullName evidence="1">Uncharacterized protein</fullName>
    </submittedName>
</protein>
<reference evidence="1 2" key="1">
    <citation type="submission" date="2020-04" db="EMBL/GenBank/DDBJ databases">
        <authorList>
            <person name="Laetsch R D."/>
            <person name="Stevens L."/>
            <person name="Kumar S."/>
            <person name="Blaxter L. M."/>
        </authorList>
    </citation>
    <scope>NUCLEOTIDE SEQUENCE [LARGE SCALE GENOMIC DNA]</scope>
</reference>
<dbReference type="EMBL" id="CADEPM010000015">
    <property type="protein sequence ID" value="CAB3411667.1"/>
    <property type="molecule type" value="Genomic_DNA"/>
</dbReference>
<accession>A0A8S1FGH4</accession>